<comment type="caution">
    <text evidence="5">The sequence shown here is derived from an EMBL/GenBank/DDBJ whole genome shotgun (WGS) entry which is preliminary data.</text>
</comment>
<evidence type="ECO:0000256" key="1">
    <source>
        <dbReference type="PROSITE-ProRule" id="PRU00047"/>
    </source>
</evidence>
<feature type="transmembrane region" description="Helical" evidence="2">
    <location>
        <begin position="70"/>
        <end position="87"/>
    </location>
</feature>
<dbReference type="SUPFAM" id="SSF81324">
    <property type="entry name" value="Voltage-gated potassium channels"/>
    <property type="match status" value="1"/>
</dbReference>
<feature type="transmembrane region" description="Helical" evidence="2">
    <location>
        <begin position="210"/>
        <end position="234"/>
    </location>
</feature>
<dbReference type="InterPro" id="IPR014710">
    <property type="entry name" value="RmlC-like_jellyroll"/>
</dbReference>
<dbReference type="InterPro" id="IPR013099">
    <property type="entry name" value="K_chnl_dom"/>
</dbReference>
<dbReference type="PANTHER" id="PTHR45689:SF5">
    <property type="entry name" value="I[[H]] CHANNEL, ISOFORM E"/>
    <property type="match status" value="1"/>
</dbReference>
<dbReference type="AlphaFoldDB" id="A0A1R2BT41"/>
<protein>
    <recommendedName>
        <fullName evidence="7">Cyclic nucleotide-binding domain-containing protein</fullName>
    </recommendedName>
</protein>
<evidence type="ECO:0000259" key="3">
    <source>
        <dbReference type="PROSITE" id="PS50042"/>
    </source>
</evidence>
<dbReference type="InterPro" id="IPR018490">
    <property type="entry name" value="cNMP-bd_dom_sf"/>
</dbReference>
<dbReference type="PROSITE" id="PS50158">
    <property type="entry name" value="ZF_CCHC"/>
    <property type="match status" value="1"/>
</dbReference>
<dbReference type="Gene3D" id="1.10.287.70">
    <property type="match status" value="1"/>
</dbReference>
<keyword evidence="2" id="KW-0812">Transmembrane</keyword>
<dbReference type="Proteomes" id="UP000187209">
    <property type="component" value="Unassembled WGS sequence"/>
</dbReference>
<keyword evidence="1" id="KW-0862">Zinc</keyword>
<dbReference type="GO" id="GO:0005249">
    <property type="term" value="F:voltage-gated potassium channel activity"/>
    <property type="evidence" value="ECO:0007669"/>
    <property type="project" value="TreeGrafter"/>
</dbReference>
<dbReference type="GO" id="GO:0035725">
    <property type="term" value="P:sodium ion transmembrane transport"/>
    <property type="evidence" value="ECO:0007669"/>
    <property type="project" value="TreeGrafter"/>
</dbReference>
<dbReference type="Pfam" id="PF00027">
    <property type="entry name" value="cNMP_binding"/>
    <property type="match status" value="1"/>
</dbReference>
<name>A0A1R2BT41_9CILI</name>
<keyword evidence="2" id="KW-0472">Membrane</keyword>
<reference evidence="5 6" key="1">
    <citation type="submission" date="2016-11" db="EMBL/GenBank/DDBJ databases">
        <title>The macronuclear genome of Stentor coeruleus: a giant cell with tiny introns.</title>
        <authorList>
            <person name="Slabodnick M."/>
            <person name="Ruby J.G."/>
            <person name="Reiff S.B."/>
            <person name="Swart E.C."/>
            <person name="Gosai S."/>
            <person name="Prabakaran S."/>
            <person name="Witkowska E."/>
            <person name="Larue G.E."/>
            <person name="Fisher S."/>
            <person name="Freeman R.M."/>
            <person name="Gunawardena J."/>
            <person name="Chu W."/>
            <person name="Stover N.A."/>
            <person name="Gregory B.D."/>
            <person name="Nowacki M."/>
            <person name="Derisi J."/>
            <person name="Roy S.W."/>
            <person name="Marshall W.F."/>
            <person name="Sood P."/>
        </authorList>
    </citation>
    <scope>NUCLEOTIDE SEQUENCE [LARGE SCALE GENOMIC DNA]</scope>
    <source>
        <strain evidence="5">WM001</strain>
    </source>
</reference>
<accession>A0A1R2BT41</accession>
<dbReference type="PANTHER" id="PTHR45689">
    <property type="entry name" value="I[[H]] CHANNEL, ISOFORM E"/>
    <property type="match status" value="1"/>
</dbReference>
<organism evidence="5 6">
    <name type="scientific">Stentor coeruleus</name>
    <dbReference type="NCBI Taxonomy" id="5963"/>
    <lineage>
        <taxon>Eukaryota</taxon>
        <taxon>Sar</taxon>
        <taxon>Alveolata</taxon>
        <taxon>Ciliophora</taxon>
        <taxon>Postciliodesmatophora</taxon>
        <taxon>Heterotrichea</taxon>
        <taxon>Heterotrichida</taxon>
        <taxon>Stentoridae</taxon>
        <taxon>Stentor</taxon>
    </lineage>
</organism>
<dbReference type="EMBL" id="MPUH01000448">
    <property type="protein sequence ID" value="OMJ79916.1"/>
    <property type="molecule type" value="Genomic_DNA"/>
</dbReference>
<dbReference type="OrthoDB" id="436710at2759"/>
<feature type="transmembrane region" description="Helical" evidence="2">
    <location>
        <begin position="285"/>
        <end position="303"/>
    </location>
</feature>
<feature type="transmembrane region" description="Helical" evidence="2">
    <location>
        <begin position="254"/>
        <end position="273"/>
    </location>
</feature>
<evidence type="ECO:0000256" key="2">
    <source>
        <dbReference type="SAM" id="Phobius"/>
    </source>
</evidence>
<dbReference type="GO" id="GO:0098855">
    <property type="term" value="C:HCN channel complex"/>
    <property type="evidence" value="ECO:0007669"/>
    <property type="project" value="TreeGrafter"/>
</dbReference>
<keyword evidence="6" id="KW-1185">Reference proteome</keyword>
<dbReference type="InterPro" id="IPR051413">
    <property type="entry name" value="K/Na_HCN_channel"/>
</dbReference>
<evidence type="ECO:0000313" key="6">
    <source>
        <dbReference type="Proteomes" id="UP000187209"/>
    </source>
</evidence>
<gene>
    <name evidence="5" type="ORF">SteCoe_19946</name>
</gene>
<dbReference type="InterPro" id="IPR001878">
    <property type="entry name" value="Znf_CCHC"/>
</dbReference>
<keyword evidence="1" id="KW-0479">Metal-binding</keyword>
<dbReference type="SMART" id="SM00100">
    <property type="entry name" value="cNMP"/>
    <property type="match status" value="1"/>
</dbReference>
<evidence type="ECO:0008006" key="7">
    <source>
        <dbReference type="Google" id="ProtNLM"/>
    </source>
</evidence>
<dbReference type="GO" id="GO:0003254">
    <property type="term" value="P:regulation of membrane depolarization"/>
    <property type="evidence" value="ECO:0007669"/>
    <property type="project" value="TreeGrafter"/>
</dbReference>
<dbReference type="SUPFAM" id="SSF51206">
    <property type="entry name" value="cAMP-binding domain-like"/>
    <property type="match status" value="1"/>
</dbReference>
<keyword evidence="2" id="KW-1133">Transmembrane helix</keyword>
<keyword evidence="1" id="KW-0863">Zinc-finger</keyword>
<dbReference type="PROSITE" id="PS50042">
    <property type="entry name" value="CNMP_BINDING_3"/>
    <property type="match status" value="1"/>
</dbReference>
<dbReference type="SMART" id="SM00343">
    <property type="entry name" value="ZnF_C2HC"/>
    <property type="match status" value="1"/>
</dbReference>
<proteinExistence type="predicted"/>
<feature type="domain" description="CCHC-type" evidence="4">
    <location>
        <begin position="518"/>
        <end position="534"/>
    </location>
</feature>
<dbReference type="GO" id="GO:0003676">
    <property type="term" value="F:nucleic acid binding"/>
    <property type="evidence" value="ECO:0007669"/>
    <property type="project" value="InterPro"/>
</dbReference>
<dbReference type="InterPro" id="IPR000595">
    <property type="entry name" value="cNMP-bd_dom"/>
</dbReference>
<dbReference type="Gene3D" id="1.10.287.630">
    <property type="entry name" value="Helix hairpin bin"/>
    <property type="match status" value="1"/>
</dbReference>
<dbReference type="Pfam" id="PF07885">
    <property type="entry name" value="Ion_trans_2"/>
    <property type="match status" value="1"/>
</dbReference>
<dbReference type="GO" id="GO:0008270">
    <property type="term" value="F:zinc ion binding"/>
    <property type="evidence" value="ECO:0007669"/>
    <property type="project" value="UniProtKB-KW"/>
</dbReference>
<evidence type="ECO:0000313" key="5">
    <source>
        <dbReference type="EMBL" id="OMJ79916.1"/>
    </source>
</evidence>
<feature type="domain" description="Cyclic nucleotide-binding" evidence="3">
    <location>
        <begin position="390"/>
        <end position="490"/>
    </location>
</feature>
<sequence length="686" mass="80848">MKNNSIKNRSFRKAWSSTSIADEVSYIKTTKKPHPLVKPLRLDFFPIENKYNYKHHKPIFIINPDSIIKIYWDVLLLLCLMLRLYIIPYDLSFSIEKLIKDKNELLFTDLVFILDIILKFNTGFHLKGFLITARVEIIKNYVKSTFLLDFVGSVPFQVLIKDDFLVYSGEIFGIDSFKYILLIKFVGFYRMKVIFYELEDRYTSIHMVTVLRFLHFSILISLLIHWSSCLSHVLYLRELYEVGELWTSFIEDEAFRYLNFLYYILFTVTSIGYYSLNIATSDQRVLTILIMCVDIIIFAYILGKIQSTLNSYQQSSNKSQFVLKKCKGFISQNKIPSSLRHKILRYLTFCQELERKSYNQENDIFHNLSLPLRQEIFSQTRNFILSKNPVFKIYQKSFLKFIGYHLSLQIFGPKDSIFEQGENSSIVYFIQNGQVEIFHSQTTTTFKILKKNRSFGEIGFFLQTTRTASAKSVTFTELLVLERNIFNKILLSRPIEKSLTEALIEETMNQGLAILHIRCYLCHDLGHVAKDCQEYKFSIDLKGIIRRIDNSKFKYTKKVNLNEGYMFTFQRSEAYSRREFSVENVRGLPFNIRMSYKTKPNLMRKCFRYQMRTQICVQRKMSKKVSMIHNSQSSSDELDSSPLPLNMQYKNAFLKHSINRREKTDKYSELNSPEGFPIICISKPPE</sequence>
<dbReference type="Gene3D" id="2.60.120.10">
    <property type="entry name" value="Jelly Rolls"/>
    <property type="match status" value="1"/>
</dbReference>
<evidence type="ECO:0000259" key="4">
    <source>
        <dbReference type="PROSITE" id="PS50158"/>
    </source>
</evidence>
<dbReference type="CDD" id="cd00038">
    <property type="entry name" value="CAP_ED"/>
    <property type="match status" value="1"/>
</dbReference>
<feature type="transmembrane region" description="Helical" evidence="2">
    <location>
        <begin position="166"/>
        <end position="189"/>
    </location>
</feature>